<dbReference type="RefSeq" id="WP_084054339.1">
    <property type="nucleotide sequence ID" value="NZ_FWWT01000023.1"/>
</dbReference>
<proteinExistence type="predicted"/>
<dbReference type="Pfam" id="PF01244">
    <property type="entry name" value="Peptidase_M19"/>
    <property type="match status" value="1"/>
</dbReference>
<name>A0A1W1VSD5_DESTI</name>
<dbReference type="InterPro" id="IPR000180">
    <property type="entry name" value="Dipep_AS"/>
</dbReference>
<dbReference type="GO" id="GO:0006508">
    <property type="term" value="P:proteolysis"/>
    <property type="evidence" value="ECO:0007669"/>
    <property type="project" value="InterPro"/>
</dbReference>
<dbReference type="EMBL" id="FWWT01000023">
    <property type="protein sequence ID" value="SMB96259.1"/>
    <property type="molecule type" value="Genomic_DNA"/>
</dbReference>
<dbReference type="CDD" id="cd01301">
    <property type="entry name" value="rDP_like"/>
    <property type="match status" value="1"/>
</dbReference>
<protein>
    <submittedName>
        <fullName evidence="1">Membrane dipeptidase</fullName>
    </submittedName>
</protein>
<accession>A0A1W1VSD5</accession>
<dbReference type="PROSITE" id="PS00869">
    <property type="entry name" value="RENAL_DIPEPTIDASE_1"/>
    <property type="match status" value="1"/>
</dbReference>
<keyword evidence="2" id="KW-1185">Reference proteome</keyword>
<sequence>MHYLIVDGHCDSILEKVNKNRDLRINSKEGHLDFPRLLKSGVGVQFMALYIEDHYKPYNSVIRTLELIDILKTEIKDLDYVKLVKDKNDLNNFSNDELKIILAIEGGEALAGKIEVLRCLYELGVRSLTLTWNQRNEIADGAYEEPNGQGLSSFGRSVVSEMNKLGMLIDVSHLAVNGFWDVIETSQFPIVASHSCCRSLTEHHRNLSDKQLKALAKNGGVIGINYCPDFLNKNPHNADINDVIKHIVHASEIMGTEHVGLGSDFDGIDCTPKGLEDVTKVPNLIVALEREGFTSREIGNIMGNNFLRILKQVLK</sequence>
<dbReference type="AlphaFoldDB" id="A0A1W1VSD5"/>
<dbReference type="Gene3D" id="3.20.20.140">
    <property type="entry name" value="Metal-dependent hydrolases"/>
    <property type="match status" value="1"/>
</dbReference>
<dbReference type="InterPro" id="IPR032466">
    <property type="entry name" value="Metal_Hydrolase"/>
</dbReference>
<gene>
    <name evidence="1" type="ORF">SAMN00017405_1487</name>
</gene>
<evidence type="ECO:0000313" key="2">
    <source>
        <dbReference type="Proteomes" id="UP000192731"/>
    </source>
</evidence>
<dbReference type="Proteomes" id="UP000192731">
    <property type="component" value="Unassembled WGS sequence"/>
</dbReference>
<dbReference type="STRING" id="656914.SAMN00017405_1487"/>
<evidence type="ECO:0000313" key="1">
    <source>
        <dbReference type="EMBL" id="SMB96259.1"/>
    </source>
</evidence>
<dbReference type="PROSITE" id="PS51365">
    <property type="entry name" value="RENAL_DIPEPTIDASE_2"/>
    <property type="match status" value="1"/>
</dbReference>
<dbReference type="OrthoDB" id="9804920at2"/>
<organism evidence="1 2">
    <name type="scientific">Desulfonispora thiosulfatigenes DSM 11270</name>
    <dbReference type="NCBI Taxonomy" id="656914"/>
    <lineage>
        <taxon>Bacteria</taxon>
        <taxon>Bacillati</taxon>
        <taxon>Bacillota</taxon>
        <taxon>Clostridia</taxon>
        <taxon>Eubacteriales</taxon>
        <taxon>Peptococcaceae</taxon>
        <taxon>Desulfonispora</taxon>
    </lineage>
</organism>
<reference evidence="1 2" key="1">
    <citation type="submission" date="2017-04" db="EMBL/GenBank/DDBJ databases">
        <authorList>
            <person name="Afonso C.L."/>
            <person name="Miller P.J."/>
            <person name="Scott M.A."/>
            <person name="Spackman E."/>
            <person name="Goraichik I."/>
            <person name="Dimitrov K.M."/>
            <person name="Suarez D.L."/>
            <person name="Swayne D.E."/>
        </authorList>
    </citation>
    <scope>NUCLEOTIDE SEQUENCE [LARGE SCALE GENOMIC DNA]</scope>
    <source>
        <strain evidence="1 2">DSM 11270</strain>
    </source>
</reference>
<dbReference type="InterPro" id="IPR008257">
    <property type="entry name" value="Pept_M19"/>
</dbReference>
<dbReference type="SUPFAM" id="SSF51556">
    <property type="entry name" value="Metallo-dependent hydrolases"/>
    <property type="match status" value="1"/>
</dbReference>
<dbReference type="PANTHER" id="PTHR10443">
    <property type="entry name" value="MICROSOMAL DIPEPTIDASE"/>
    <property type="match status" value="1"/>
</dbReference>
<dbReference type="GO" id="GO:0070573">
    <property type="term" value="F:metallodipeptidase activity"/>
    <property type="evidence" value="ECO:0007669"/>
    <property type="project" value="InterPro"/>
</dbReference>
<dbReference type="PANTHER" id="PTHR10443:SF12">
    <property type="entry name" value="DIPEPTIDASE"/>
    <property type="match status" value="1"/>
</dbReference>